<dbReference type="Gene3D" id="1.10.10.60">
    <property type="entry name" value="Homeodomain-like"/>
    <property type="match status" value="1"/>
</dbReference>
<dbReference type="PROSITE" id="PS01124">
    <property type="entry name" value="HTH_ARAC_FAMILY_2"/>
    <property type="match status" value="1"/>
</dbReference>
<accession>A0A2C9EKT2</accession>
<dbReference type="PANTHER" id="PTHR43130:SF11">
    <property type="entry name" value="TRANSCRIPTIONAL REGULATORY PROTEIN"/>
    <property type="match status" value="1"/>
</dbReference>
<dbReference type="GO" id="GO:0043565">
    <property type="term" value="F:sequence-specific DNA binding"/>
    <property type="evidence" value="ECO:0007669"/>
    <property type="project" value="InterPro"/>
</dbReference>
<dbReference type="KEGG" id="pprc:PFLCHA0_c24830"/>
<name>A0A2C9EKT2_PSEPH</name>
<feature type="domain" description="HTH araC/xylS-type" evidence="3">
    <location>
        <begin position="228"/>
        <end position="324"/>
    </location>
</feature>
<dbReference type="InterPro" id="IPR029062">
    <property type="entry name" value="Class_I_gatase-like"/>
</dbReference>
<proteinExistence type="predicted"/>
<organism evidence="4 5">
    <name type="scientific">Pseudomonas protegens (strain DSM 19095 / LMG 27888 / CFBP 6595 / CHA0)</name>
    <dbReference type="NCBI Taxonomy" id="1124983"/>
    <lineage>
        <taxon>Bacteria</taxon>
        <taxon>Pseudomonadati</taxon>
        <taxon>Pseudomonadota</taxon>
        <taxon>Gammaproteobacteria</taxon>
        <taxon>Pseudomonadales</taxon>
        <taxon>Pseudomonadaceae</taxon>
        <taxon>Pseudomonas</taxon>
    </lineage>
</organism>
<evidence type="ECO:0000313" key="5">
    <source>
        <dbReference type="Proteomes" id="UP000013940"/>
    </source>
</evidence>
<dbReference type="InterPro" id="IPR052158">
    <property type="entry name" value="INH-QAR"/>
</dbReference>
<dbReference type="SMR" id="A0A2C9EKT2"/>
<protein>
    <submittedName>
        <fullName evidence="4">Transcriptional regulator, AraC family</fullName>
    </submittedName>
</protein>
<dbReference type="EMBL" id="CP003190">
    <property type="protein sequence ID" value="AGL84254.1"/>
    <property type="molecule type" value="Genomic_DNA"/>
</dbReference>
<dbReference type="HOGENOM" id="CLU_000445_59_0_6"/>
<dbReference type="Proteomes" id="UP000013940">
    <property type="component" value="Chromosome"/>
</dbReference>
<dbReference type="InterPro" id="IPR018060">
    <property type="entry name" value="HTH_AraC"/>
</dbReference>
<dbReference type="Pfam" id="PF01965">
    <property type="entry name" value="DJ-1_PfpI"/>
    <property type="match status" value="1"/>
</dbReference>
<gene>
    <name evidence="4" type="ORF">PFLCHA0_c24830</name>
</gene>
<dbReference type="InterPro" id="IPR009057">
    <property type="entry name" value="Homeodomain-like_sf"/>
</dbReference>
<evidence type="ECO:0000259" key="3">
    <source>
        <dbReference type="PROSITE" id="PS01124"/>
    </source>
</evidence>
<keyword evidence="2" id="KW-0804">Transcription</keyword>
<dbReference type="Gene3D" id="3.40.50.880">
    <property type="match status" value="1"/>
</dbReference>
<dbReference type="PANTHER" id="PTHR43130">
    <property type="entry name" value="ARAC-FAMILY TRANSCRIPTIONAL REGULATOR"/>
    <property type="match status" value="1"/>
</dbReference>
<evidence type="ECO:0000256" key="2">
    <source>
        <dbReference type="ARBA" id="ARBA00023163"/>
    </source>
</evidence>
<evidence type="ECO:0000313" key="4">
    <source>
        <dbReference type="EMBL" id="AGL84254.1"/>
    </source>
</evidence>
<reference evidence="5" key="1">
    <citation type="journal article" date="2014" name="Genome Announc.">
        <title>Full-genome sequence of the plant growth-promoting bacterium Pseudomonas protegens CHA0.</title>
        <authorList>
            <person name="Jousset A."/>
            <person name="Schuldes J."/>
            <person name="Keel C."/>
            <person name="Maurhofer M."/>
            <person name="Daniel R."/>
            <person name="Scheu S."/>
            <person name="Thuermer A."/>
        </authorList>
    </citation>
    <scope>NUCLEOTIDE SEQUENCE [LARGE SCALE GENOMIC DNA]</scope>
    <source>
        <strain evidence="5">DSM 19095 / LMG 27888 / CFBP 6595 / CHA0</strain>
    </source>
</reference>
<dbReference type="AlphaFoldDB" id="A0A2C9EKT2"/>
<dbReference type="SUPFAM" id="SSF52317">
    <property type="entry name" value="Class I glutamine amidotransferase-like"/>
    <property type="match status" value="1"/>
</dbReference>
<sequence>MHNPPMNDFTVLLLPGSFASSVALTLDMLSSAALLAPRLGLGAPRWRVCALQAGQVALGQGLLLEVEALDARDDDRSCWIVPGLGIDTPEAIAQRLLQADIAPLLDALRDHLELGGEVAASCSAVFLLQAAGLLPGRRVTTSWWLAPLLQEWAVDTKVDPDQMVVVDPPLTTAGAAFGQSDLMLHLLRSRFGTSLADAVGQTLLIDRRQLQAPFRVPAMMAQGSTLISRLTAHIEAGLPNLPSVGELAAQFSMSERTLGRQIRKVTGHSSLRLIQNVQLNRARALLQSSKYSVERVAEQVGYQDATALRRLMRKLLNATPRQLR</sequence>
<evidence type="ECO:0000256" key="1">
    <source>
        <dbReference type="ARBA" id="ARBA00023015"/>
    </source>
</evidence>
<dbReference type="SMART" id="SM00342">
    <property type="entry name" value="HTH_ARAC"/>
    <property type="match status" value="1"/>
</dbReference>
<dbReference type="InterPro" id="IPR002818">
    <property type="entry name" value="DJ-1/PfpI"/>
</dbReference>
<dbReference type="GO" id="GO:0003700">
    <property type="term" value="F:DNA-binding transcription factor activity"/>
    <property type="evidence" value="ECO:0007669"/>
    <property type="project" value="InterPro"/>
</dbReference>
<dbReference type="CDD" id="cd03138">
    <property type="entry name" value="GATase1_AraC_2"/>
    <property type="match status" value="1"/>
</dbReference>
<dbReference type="eggNOG" id="COG4977">
    <property type="taxonomic scope" value="Bacteria"/>
</dbReference>
<dbReference type="Pfam" id="PF12833">
    <property type="entry name" value="HTH_18"/>
    <property type="match status" value="1"/>
</dbReference>
<keyword evidence="1" id="KW-0805">Transcription regulation</keyword>
<dbReference type="SUPFAM" id="SSF46689">
    <property type="entry name" value="Homeodomain-like"/>
    <property type="match status" value="1"/>
</dbReference>